<evidence type="ECO:0000256" key="8">
    <source>
        <dbReference type="ARBA" id="ARBA00022801"/>
    </source>
</evidence>
<protein>
    <recommendedName>
        <fullName evidence="20">Diacylglycerol lipase-beta</fullName>
        <ecNumber evidence="16">3.1.1.116</ecNumber>
    </recommendedName>
    <alternativeName>
        <fullName evidence="22">PUFA-specific triacylglycerol lipase</fullName>
    </alternativeName>
    <alternativeName>
        <fullName evidence="21">Sn1-specific diacylglycerol lipase beta</fullName>
    </alternativeName>
</protein>
<dbReference type="InterPro" id="IPR013087">
    <property type="entry name" value="Znf_C2H2_type"/>
</dbReference>
<dbReference type="GO" id="GO:0004806">
    <property type="term" value="F:triacylglycerol lipase activity"/>
    <property type="evidence" value="ECO:0007669"/>
    <property type="project" value="UniProtKB-EC"/>
</dbReference>
<dbReference type="GO" id="GO:0046340">
    <property type="term" value="P:diacylglycerol catabolic process"/>
    <property type="evidence" value="ECO:0007669"/>
    <property type="project" value="TreeGrafter"/>
</dbReference>
<evidence type="ECO:0000256" key="21">
    <source>
        <dbReference type="ARBA" id="ARBA00082880"/>
    </source>
</evidence>
<comment type="catalytic activity">
    <reaction evidence="17">
        <text>1,2,3-(4Z,7Z,10Z,13Z,16Z,19Z-docosahexaenoyl)-glycerol + H2O = 1,2-di-(4Z,7Z,10Z,13Z,16Z,19Z-docosahexaenoyl)-glycerol + (4Z,7Z,10Z,13Z,16Z,19Z)-docosahexaenoate + H(+)</text>
        <dbReference type="Rhea" id="RHEA:63436"/>
        <dbReference type="ChEBI" id="CHEBI:15377"/>
        <dbReference type="ChEBI" id="CHEBI:15378"/>
        <dbReference type="ChEBI" id="CHEBI:77016"/>
        <dbReference type="ChEBI" id="CHEBI:147311"/>
        <dbReference type="ChEBI" id="CHEBI:228170"/>
    </reaction>
</comment>
<evidence type="ECO:0000256" key="19">
    <source>
        <dbReference type="ARBA" id="ARBA00056838"/>
    </source>
</evidence>
<keyword evidence="9" id="KW-0106">Calcium</keyword>
<name>A0AAN8MJP7_9TELE</name>
<gene>
    <name evidence="27" type="ORF">J4Q44_G00003540</name>
</gene>
<evidence type="ECO:0000256" key="2">
    <source>
        <dbReference type="ARBA" id="ARBA00004651"/>
    </source>
</evidence>
<feature type="domain" description="C2H2-type" evidence="26">
    <location>
        <begin position="455"/>
        <end position="482"/>
    </location>
</feature>
<keyword evidence="5" id="KW-0597">Phosphoprotein</keyword>
<dbReference type="InterPro" id="IPR029400">
    <property type="entry name" value="TINF2_N"/>
</dbReference>
<dbReference type="PANTHER" id="PTHR45792">
    <property type="entry name" value="DIACYLGLYCEROL LIPASE HOMOLOG-RELATED"/>
    <property type="match status" value="1"/>
</dbReference>
<evidence type="ECO:0000256" key="1">
    <source>
        <dbReference type="ARBA" id="ARBA00001913"/>
    </source>
</evidence>
<keyword evidence="10" id="KW-0442">Lipid degradation</keyword>
<evidence type="ECO:0000313" key="27">
    <source>
        <dbReference type="EMBL" id="KAK6328376.1"/>
    </source>
</evidence>
<comment type="function">
    <text evidence="19">Lipase that catalyzes the hydrolysis of arachidonic acid (AA)-esterified diacylglycerols (DAGs) to produce the principal endocannabinoid, 2-arachidonoylglycerol (2-AG) which can be further cleaved by downstream enzymes to release arachidonic acid (AA) for cyclooxygenase (COX)-mediated eicosanoid production. Preferentially hydrolyzes DAGs at the sn-1 position in a calcium-dependent manner and has negligible activity against other lipids including monoacylglycerols and phospholipids. Plays a key role in the regulation of 2-AG and AA pools utilized by COX1/2 to generate lipid mediators of macrophage and microglia inflammatory responses. Also functions as a polyunsaturated fatty acids-specific triacylglycerol lipase in macrophages. Plays an important role to support the metabolic and signaling demands of macrophages.</text>
</comment>
<keyword evidence="28" id="KW-1185">Reference proteome</keyword>
<sequence length="1580" mass="177709">MSGHISEKNGPPLPLPSLRLMVPPLRLVSAAIWQTVQQRQVMDYGMLEEFVTMVTEMVPELLNHSQRAQLILGLRARLVLELCCSKPITDLQTIQPHLDRIQTLTPLWGTQATDADVGLSESNFLGLVQTLLKDPDEREHFFQDVFPIEFGPSYDEAIQKLMWQFLSRLEKLLPVSSFQQASSLLGDVPSVLEECVESVSHPQELKTLLQYHRDLGQLDNHDTLSSTDGDCILSALCLPPVERVVIATEQTESETQVSSLNVFMDTFTKELEVDSATLTEYTEMEPGTSMDVVEREESVECERKENEEEEEEEEDAEFVDPETEEVEPVYETVMVLGEDGKMKPLVKKNKLKRHKREIIDASGMPHGKTHREPNLAQMKSIDLSDRIISSMLHKPSVELQRINTTNLTLPLRPVRRNRGHKMKTLLARERKQTKTEFSEEKRRVCKRVKTPQNPNMCTVCGRVLSRCSDMKKHMQTHNNGRTYQCRNCQKTFKHLYTLQTHRKSCLFGTGQQEEVPSGEGSSAPVTTCEAEFAQSSIDRRTCKVCGKIVHRIGYLSTHMKIHSENRHYSLGEAKTVQKPSPEGGDTEPSSGLPLEAKPEDSDSSSTSTPQDPSYDPEHSQTKRPKCSSTAKKPNRKTFQKRMCLICGKCVTAGAFEYHMRTHSGERPFSCPHPQCGMKFIHSGGLRAHLRRYCKVQTVDASELDSFDIRFECDKCEKTFTIQSKLRKHKLIHGPLYCAGCRKVLPDLETLTRHKLWHRPVQCSMCEESFMLTNLRTHYLDVHKFSGPFVCTHCPKSYKKFHSLIKHEMVHTGNLPLQCSQCPKRFIYNYDLVEHEKRHSDDRPCLCWECGKAFYTNIDLKQHMQNSHGEKSTEFRFPCRHCGKPFRLSNSRANHEKTQHGGLSVKMPGMVAFGRRWGIASDDLVFPSSFELFVRVLWWIGTLALYTLHKGKFDCAGGRVLHSYLVVLLVLLAFIILSLCAIVYVSAQGTITNPGPRRSIPVLVYLRAMLYVPELIWAILGAIWVSDDSQGCQPAEVGAVIAAVVASWILLLSTGVGVLFVFDPLGSSHPGPQSQEQLGVRDLESSQGSQLLSTARSVAVRVWESRLRLLCCCLPRDESHRAAFSSIAQLVSGFFSDTDLVPSDIAAGLALLHQEQDKMEQCRDPDEVLSHSPSSPIAEDLEAELEKAAHCMQFAVAAYGWPMYVYSNPLTGACKLSGDCCKTQSAEYDIVGGDNMGCHFSSILHSTGLQYRDFIYVSFHNQIYEIPFFVALDHKREAVLVAIRGTLSLRDLLTDLSANCENLPVEGVSGTCYAHKGMSQAASYICKKLLNDGILNQAFTIAPEYKLVITGHSLGGGTASLLAVLLRSSFPTLQCYAFSPPGGLMSKALADYSKEFVVSVVLGKDLVPRLSYPNMEDLKRRILKMVSNCNKPKYRILLQGCWYELFGGEPDDFPTEMDNRREEELNQPLLGEESLLIRGSSSYQGLSSEDSPVHCAHLPLYLPGRILHITEDGPSRRSCFSQVRYRAEWSSETAFRSVLISPRMIADHMPDAVLWSLRSLTQDRPFNLCPSSLSNSHLNVI</sequence>
<evidence type="ECO:0000256" key="14">
    <source>
        <dbReference type="ARBA" id="ARBA00023369"/>
    </source>
</evidence>
<dbReference type="SMART" id="SM00355">
    <property type="entry name" value="ZnF_C2H2"/>
    <property type="match status" value="12"/>
</dbReference>
<evidence type="ECO:0000256" key="4">
    <source>
        <dbReference type="ARBA" id="ARBA00022475"/>
    </source>
</evidence>
<keyword evidence="6 25" id="KW-0812">Transmembrane</keyword>
<dbReference type="SUPFAM" id="SSF57667">
    <property type="entry name" value="beta-beta-alpha zinc fingers"/>
    <property type="match status" value="5"/>
</dbReference>
<dbReference type="Proteomes" id="UP001356427">
    <property type="component" value="Unassembled WGS sequence"/>
</dbReference>
<evidence type="ECO:0000313" key="28">
    <source>
        <dbReference type="Proteomes" id="UP001356427"/>
    </source>
</evidence>
<feature type="domain" description="C2H2-type" evidence="26">
    <location>
        <begin position="710"/>
        <end position="732"/>
    </location>
</feature>
<keyword evidence="12" id="KW-0443">Lipid metabolism</keyword>
<comment type="caution">
    <text evidence="27">The sequence shown here is derived from an EMBL/GenBank/DDBJ whole genome shotgun (WGS) entry which is preliminary data.</text>
</comment>
<dbReference type="PANTHER" id="PTHR45792:SF2">
    <property type="entry name" value="DIACYLGLYCEROL LIPASE-BETA"/>
    <property type="match status" value="1"/>
</dbReference>
<dbReference type="SUPFAM" id="SSF53474">
    <property type="entry name" value="alpha/beta-Hydrolases"/>
    <property type="match status" value="1"/>
</dbReference>
<dbReference type="GO" id="GO:0019369">
    <property type="term" value="P:arachidonate metabolic process"/>
    <property type="evidence" value="ECO:0007669"/>
    <property type="project" value="TreeGrafter"/>
</dbReference>
<keyword evidence="4" id="KW-1003">Cell membrane</keyword>
<accession>A0AAN8MJP7</accession>
<dbReference type="Pfam" id="PF00096">
    <property type="entry name" value="zf-C2H2"/>
    <property type="match status" value="4"/>
</dbReference>
<evidence type="ECO:0000256" key="23">
    <source>
        <dbReference type="PROSITE-ProRule" id="PRU00042"/>
    </source>
</evidence>
<comment type="catalytic activity">
    <reaction evidence="15">
        <text>a 1,2-diacyl-sn-glycerol + H2O = a 2-acylglycerol + a fatty acid + H(+)</text>
        <dbReference type="Rhea" id="RHEA:33275"/>
        <dbReference type="ChEBI" id="CHEBI:15377"/>
        <dbReference type="ChEBI" id="CHEBI:15378"/>
        <dbReference type="ChEBI" id="CHEBI:17389"/>
        <dbReference type="ChEBI" id="CHEBI:17815"/>
        <dbReference type="ChEBI" id="CHEBI:28868"/>
        <dbReference type="EC" id="3.1.1.116"/>
    </reaction>
    <physiologicalReaction direction="left-to-right" evidence="15">
        <dbReference type="Rhea" id="RHEA:33276"/>
    </physiologicalReaction>
</comment>
<evidence type="ECO:0000256" key="24">
    <source>
        <dbReference type="SAM" id="MobiDB-lite"/>
    </source>
</evidence>
<comment type="cofactor">
    <cofactor evidence="1">
        <name>Ca(2+)</name>
        <dbReference type="ChEBI" id="CHEBI:29108"/>
    </cofactor>
</comment>
<dbReference type="EMBL" id="JAGTTL010000001">
    <property type="protein sequence ID" value="KAK6328376.1"/>
    <property type="molecule type" value="Genomic_DNA"/>
</dbReference>
<feature type="compositionally biased region" description="Basic and acidic residues" evidence="24">
    <location>
        <begin position="292"/>
        <end position="306"/>
    </location>
</feature>
<comment type="catalytic activity">
    <reaction evidence="14">
        <text>a triacylglycerol + H2O = a diacylglycerol + a fatty acid + H(+)</text>
        <dbReference type="Rhea" id="RHEA:12044"/>
        <dbReference type="ChEBI" id="CHEBI:15377"/>
        <dbReference type="ChEBI" id="CHEBI:15378"/>
        <dbReference type="ChEBI" id="CHEBI:17855"/>
        <dbReference type="ChEBI" id="CHEBI:18035"/>
        <dbReference type="ChEBI" id="CHEBI:28868"/>
        <dbReference type="EC" id="3.1.1.3"/>
    </reaction>
    <physiologicalReaction direction="left-to-right" evidence="14">
        <dbReference type="Rhea" id="RHEA:12045"/>
    </physiologicalReaction>
</comment>
<dbReference type="Gene3D" id="3.40.50.1820">
    <property type="entry name" value="alpha/beta hydrolase"/>
    <property type="match status" value="1"/>
</dbReference>
<dbReference type="GO" id="GO:0022008">
    <property type="term" value="P:neurogenesis"/>
    <property type="evidence" value="ECO:0007669"/>
    <property type="project" value="TreeGrafter"/>
</dbReference>
<comment type="subcellular location">
    <subcellularLocation>
        <location evidence="2">Cell membrane</location>
        <topology evidence="2">Multi-pass membrane protein</topology>
    </subcellularLocation>
</comment>
<feature type="transmembrane region" description="Helical" evidence="25">
    <location>
        <begin position="960"/>
        <end position="983"/>
    </location>
</feature>
<keyword evidence="7" id="KW-0479">Metal-binding</keyword>
<reference evidence="27 28" key="1">
    <citation type="submission" date="2021-04" db="EMBL/GenBank/DDBJ databases">
        <authorList>
            <person name="De Guttry C."/>
            <person name="Zahm M."/>
            <person name="Klopp C."/>
            <person name="Cabau C."/>
            <person name="Louis A."/>
            <person name="Berthelot C."/>
            <person name="Parey E."/>
            <person name="Roest Crollius H."/>
            <person name="Montfort J."/>
            <person name="Robinson-Rechavi M."/>
            <person name="Bucao C."/>
            <person name="Bouchez O."/>
            <person name="Gislard M."/>
            <person name="Lluch J."/>
            <person name="Milhes M."/>
            <person name="Lampietro C."/>
            <person name="Lopez Roques C."/>
            <person name="Donnadieu C."/>
            <person name="Braasch I."/>
            <person name="Desvignes T."/>
            <person name="Postlethwait J."/>
            <person name="Bobe J."/>
            <person name="Wedekind C."/>
            <person name="Guiguen Y."/>
        </authorList>
    </citation>
    <scope>NUCLEOTIDE SEQUENCE [LARGE SCALE GENOMIC DNA]</scope>
    <source>
        <strain evidence="27">Cs_M1</strain>
        <tissue evidence="27">Blood</tissue>
    </source>
</reference>
<dbReference type="EC" id="3.1.1.116" evidence="16"/>
<comment type="similarity">
    <text evidence="3">Belongs to the AB hydrolase superfamily. Lipase family.</text>
</comment>
<keyword evidence="11 25" id="KW-1133">Transmembrane helix</keyword>
<dbReference type="GO" id="GO:0005737">
    <property type="term" value="C:cytoplasm"/>
    <property type="evidence" value="ECO:0007669"/>
    <property type="project" value="TreeGrafter"/>
</dbReference>
<dbReference type="CDD" id="cd00519">
    <property type="entry name" value="Lipase_3"/>
    <property type="match status" value="1"/>
</dbReference>
<comment type="catalytic activity">
    <reaction evidence="18">
        <text>1,2,3-tri-(5Z,8Z,11Z,14Z-eicosatetraenoyl)-glycerol + H2O = 1,2-di-(5Z,8Z,11Z,14Z-eicosatetraenoyl)-glycerol + (5Z,8Z,11Z,14Z)-eicosatetraenoate + H(+)</text>
        <dbReference type="Rhea" id="RHEA:63432"/>
        <dbReference type="ChEBI" id="CHEBI:15377"/>
        <dbReference type="ChEBI" id="CHEBI:15378"/>
        <dbReference type="ChEBI" id="CHEBI:32395"/>
        <dbReference type="ChEBI" id="CHEBI:147308"/>
        <dbReference type="ChEBI" id="CHEBI:228166"/>
    </reaction>
    <physiologicalReaction direction="left-to-right" evidence="18">
        <dbReference type="Rhea" id="RHEA:63433"/>
    </physiologicalReaction>
</comment>
<evidence type="ECO:0000256" key="22">
    <source>
        <dbReference type="ARBA" id="ARBA00083401"/>
    </source>
</evidence>
<feature type="domain" description="C2H2-type" evidence="26">
    <location>
        <begin position="842"/>
        <end position="871"/>
    </location>
</feature>
<dbReference type="Pfam" id="PF01764">
    <property type="entry name" value="Lipase_3"/>
    <property type="match status" value="1"/>
</dbReference>
<dbReference type="CDD" id="cd11657">
    <property type="entry name" value="TIN2_N"/>
    <property type="match status" value="1"/>
</dbReference>
<dbReference type="InterPro" id="IPR002921">
    <property type="entry name" value="Fungal_lipase-type"/>
</dbReference>
<evidence type="ECO:0000256" key="5">
    <source>
        <dbReference type="ARBA" id="ARBA00022553"/>
    </source>
</evidence>
<evidence type="ECO:0000256" key="11">
    <source>
        <dbReference type="ARBA" id="ARBA00022989"/>
    </source>
</evidence>
<organism evidence="27 28">
    <name type="scientific">Coregonus suidteri</name>
    <dbReference type="NCBI Taxonomy" id="861788"/>
    <lineage>
        <taxon>Eukaryota</taxon>
        <taxon>Metazoa</taxon>
        <taxon>Chordata</taxon>
        <taxon>Craniata</taxon>
        <taxon>Vertebrata</taxon>
        <taxon>Euteleostomi</taxon>
        <taxon>Actinopterygii</taxon>
        <taxon>Neopterygii</taxon>
        <taxon>Teleostei</taxon>
        <taxon>Protacanthopterygii</taxon>
        <taxon>Salmoniformes</taxon>
        <taxon>Salmonidae</taxon>
        <taxon>Coregoninae</taxon>
        <taxon>Coregonus</taxon>
    </lineage>
</organism>
<evidence type="ECO:0000256" key="3">
    <source>
        <dbReference type="ARBA" id="ARBA00010701"/>
    </source>
</evidence>
<dbReference type="InterPro" id="IPR036236">
    <property type="entry name" value="Znf_C2H2_sf"/>
</dbReference>
<feature type="domain" description="C2H2-type" evidence="26">
    <location>
        <begin position="816"/>
        <end position="843"/>
    </location>
</feature>
<evidence type="ECO:0000256" key="15">
    <source>
        <dbReference type="ARBA" id="ARBA00024531"/>
    </source>
</evidence>
<feature type="compositionally biased region" description="Low complexity" evidence="24">
    <location>
        <begin position="603"/>
        <end position="613"/>
    </location>
</feature>
<evidence type="ECO:0000256" key="9">
    <source>
        <dbReference type="ARBA" id="ARBA00022837"/>
    </source>
</evidence>
<dbReference type="PROSITE" id="PS00028">
    <property type="entry name" value="ZINC_FINGER_C2H2_1"/>
    <property type="match status" value="8"/>
</dbReference>
<feature type="domain" description="C2H2-type" evidence="26">
    <location>
        <begin position="483"/>
        <end position="513"/>
    </location>
</feature>
<feature type="domain" description="C2H2-type" evidence="26">
    <location>
        <begin position="668"/>
        <end position="701"/>
    </location>
</feature>
<dbReference type="PROSITE" id="PS50157">
    <property type="entry name" value="ZINC_FINGER_C2H2_2"/>
    <property type="match status" value="9"/>
</dbReference>
<feature type="region of interest" description="Disordered" evidence="24">
    <location>
        <begin position="292"/>
        <end position="325"/>
    </location>
</feature>
<evidence type="ECO:0000256" key="20">
    <source>
        <dbReference type="ARBA" id="ARBA00069149"/>
    </source>
</evidence>
<feature type="domain" description="C2H2-type" evidence="26">
    <location>
        <begin position="540"/>
        <end position="567"/>
    </location>
</feature>
<feature type="compositionally biased region" description="Acidic residues" evidence="24">
    <location>
        <begin position="307"/>
        <end position="325"/>
    </location>
</feature>
<dbReference type="FunFam" id="3.40.50.1820:FF:000064">
    <property type="entry name" value="Sn1-specific diacylglycerol lipase beta"/>
    <property type="match status" value="1"/>
</dbReference>
<evidence type="ECO:0000256" key="13">
    <source>
        <dbReference type="ARBA" id="ARBA00023136"/>
    </source>
</evidence>
<dbReference type="Pfam" id="PF14973">
    <property type="entry name" value="TINF2_N"/>
    <property type="match status" value="1"/>
</dbReference>
<evidence type="ECO:0000256" key="7">
    <source>
        <dbReference type="ARBA" id="ARBA00022723"/>
    </source>
</evidence>
<dbReference type="Gene3D" id="3.30.160.60">
    <property type="entry name" value="Classic Zinc Finger"/>
    <property type="match status" value="7"/>
</dbReference>
<evidence type="ECO:0000256" key="25">
    <source>
        <dbReference type="SAM" id="Phobius"/>
    </source>
</evidence>
<evidence type="ECO:0000256" key="16">
    <source>
        <dbReference type="ARBA" id="ARBA00026104"/>
    </source>
</evidence>
<keyword evidence="13 25" id="KW-0472">Membrane</keyword>
<evidence type="ECO:0000256" key="17">
    <source>
        <dbReference type="ARBA" id="ARBA00051030"/>
    </source>
</evidence>
<keyword evidence="8" id="KW-0378">Hydrolase</keyword>
<evidence type="ECO:0000259" key="26">
    <source>
        <dbReference type="PROSITE" id="PS50157"/>
    </source>
</evidence>
<dbReference type="InterPro" id="IPR052214">
    <property type="entry name" value="DAG_Lipase-Related"/>
</dbReference>
<proteinExistence type="inferred from homology"/>
<keyword evidence="23" id="KW-0862">Zinc</keyword>
<dbReference type="GO" id="GO:0047372">
    <property type="term" value="F:monoacylglycerol lipase activity"/>
    <property type="evidence" value="ECO:0007669"/>
    <property type="project" value="UniProtKB-ARBA"/>
</dbReference>
<feature type="transmembrane region" description="Helical" evidence="25">
    <location>
        <begin position="931"/>
        <end position="948"/>
    </location>
</feature>
<feature type="transmembrane region" description="Helical" evidence="25">
    <location>
        <begin position="1003"/>
        <end position="1024"/>
    </location>
</feature>
<dbReference type="GO" id="GO:0008270">
    <property type="term" value="F:zinc ion binding"/>
    <property type="evidence" value="ECO:0007669"/>
    <property type="project" value="UniProtKB-KW"/>
</dbReference>
<evidence type="ECO:0000256" key="12">
    <source>
        <dbReference type="ARBA" id="ARBA00023098"/>
    </source>
</evidence>
<keyword evidence="23" id="KW-0863">Zinc-finger</keyword>
<evidence type="ECO:0000256" key="18">
    <source>
        <dbReference type="ARBA" id="ARBA00052740"/>
    </source>
</evidence>
<dbReference type="InterPro" id="IPR029058">
    <property type="entry name" value="AB_hydrolase_fold"/>
</dbReference>
<feature type="domain" description="C2H2-type" evidence="26">
    <location>
        <begin position="876"/>
        <end position="904"/>
    </location>
</feature>
<evidence type="ECO:0000256" key="6">
    <source>
        <dbReference type="ARBA" id="ARBA00022692"/>
    </source>
</evidence>
<feature type="domain" description="C2H2-type" evidence="26">
    <location>
        <begin position="788"/>
        <end position="815"/>
    </location>
</feature>
<dbReference type="GO" id="GO:0005886">
    <property type="term" value="C:plasma membrane"/>
    <property type="evidence" value="ECO:0007669"/>
    <property type="project" value="UniProtKB-SubCell"/>
</dbReference>
<feature type="transmembrane region" description="Helical" evidence="25">
    <location>
        <begin position="1036"/>
        <end position="1061"/>
    </location>
</feature>
<feature type="region of interest" description="Disordered" evidence="24">
    <location>
        <begin position="573"/>
        <end position="633"/>
    </location>
</feature>
<evidence type="ECO:0000256" key="10">
    <source>
        <dbReference type="ARBA" id="ARBA00022963"/>
    </source>
</evidence>